<reference evidence="3" key="2">
    <citation type="submission" date="2023-05" db="EMBL/GenBank/DDBJ databases">
        <authorList>
            <consortium name="Lawrence Berkeley National Laboratory"/>
            <person name="Steindorff A."/>
            <person name="Hensen N."/>
            <person name="Bonometti L."/>
            <person name="Westerberg I."/>
            <person name="Brannstrom I.O."/>
            <person name="Guillou S."/>
            <person name="Cros-Aarteil S."/>
            <person name="Calhoun S."/>
            <person name="Haridas S."/>
            <person name="Kuo A."/>
            <person name="Mondo S."/>
            <person name="Pangilinan J."/>
            <person name="Riley R."/>
            <person name="Labutti K."/>
            <person name="Andreopoulos B."/>
            <person name="Lipzen A."/>
            <person name="Chen C."/>
            <person name="Yanf M."/>
            <person name="Daum C."/>
            <person name="Ng V."/>
            <person name="Clum A."/>
            <person name="Ohm R."/>
            <person name="Martin F."/>
            <person name="Silar P."/>
            <person name="Natvig D."/>
            <person name="Lalanne C."/>
            <person name="Gautier V."/>
            <person name="Ament-Velasquez S.L."/>
            <person name="Kruys A."/>
            <person name="Hutchinson M.I."/>
            <person name="Powell A.J."/>
            <person name="Barry K."/>
            <person name="Miller A.N."/>
            <person name="Grigoriev I.V."/>
            <person name="Debuchy R."/>
            <person name="Gladieux P."/>
            <person name="Thoren M.H."/>
            <person name="Johannesson H."/>
        </authorList>
    </citation>
    <scope>NUCLEOTIDE SEQUENCE</scope>
    <source>
        <strain evidence="3">CBS 508.74</strain>
    </source>
</reference>
<keyword evidence="4" id="KW-1185">Reference proteome</keyword>
<comment type="caution">
    <text evidence="3">The sequence shown here is derived from an EMBL/GenBank/DDBJ whole genome shotgun (WGS) entry which is preliminary data.</text>
</comment>
<dbReference type="GO" id="GO:0005739">
    <property type="term" value="C:mitochondrion"/>
    <property type="evidence" value="ECO:0007669"/>
    <property type="project" value="TreeGrafter"/>
</dbReference>
<dbReference type="InterPro" id="IPR011032">
    <property type="entry name" value="GroES-like_sf"/>
</dbReference>
<organism evidence="3 4">
    <name type="scientific">Canariomyces notabilis</name>
    <dbReference type="NCBI Taxonomy" id="2074819"/>
    <lineage>
        <taxon>Eukaryota</taxon>
        <taxon>Fungi</taxon>
        <taxon>Dikarya</taxon>
        <taxon>Ascomycota</taxon>
        <taxon>Pezizomycotina</taxon>
        <taxon>Sordariomycetes</taxon>
        <taxon>Sordariomycetidae</taxon>
        <taxon>Sordariales</taxon>
        <taxon>Chaetomiaceae</taxon>
        <taxon>Canariomyces</taxon>
    </lineage>
</organism>
<dbReference type="Gene3D" id="3.40.50.720">
    <property type="entry name" value="NAD(P)-binding Rossmann-like Domain"/>
    <property type="match status" value="1"/>
</dbReference>
<dbReference type="InterPro" id="IPR013154">
    <property type="entry name" value="ADH-like_N"/>
</dbReference>
<feature type="domain" description="Alcohol dehydrogenase-like C-terminal" evidence="1">
    <location>
        <begin position="210"/>
        <end position="340"/>
    </location>
</feature>
<dbReference type="InterPro" id="IPR013149">
    <property type="entry name" value="ADH-like_C"/>
</dbReference>
<dbReference type="Pfam" id="PF08240">
    <property type="entry name" value="ADH_N"/>
    <property type="match status" value="1"/>
</dbReference>
<feature type="domain" description="Alcohol dehydrogenase-like N-terminal" evidence="2">
    <location>
        <begin position="53"/>
        <end position="154"/>
    </location>
</feature>
<dbReference type="PANTHER" id="PTHR43677:SF4">
    <property type="entry name" value="QUINONE OXIDOREDUCTASE-LIKE PROTEIN 2"/>
    <property type="match status" value="1"/>
</dbReference>
<dbReference type="InterPro" id="IPR051397">
    <property type="entry name" value="Zn-ADH-like_protein"/>
</dbReference>
<dbReference type="GeneID" id="89939205"/>
<evidence type="ECO:0000259" key="1">
    <source>
        <dbReference type="Pfam" id="PF00107"/>
    </source>
</evidence>
<dbReference type="Gene3D" id="3.90.180.10">
    <property type="entry name" value="Medium-chain alcohol dehydrogenases, catalytic domain"/>
    <property type="match status" value="1"/>
</dbReference>
<gene>
    <name evidence="3" type="ORF">N656DRAFT_778826</name>
</gene>
<dbReference type="Proteomes" id="UP001302812">
    <property type="component" value="Unassembled WGS sequence"/>
</dbReference>
<dbReference type="AlphaFoldDB" id="A0AAN6TFM0"/>
<sequence length="384" mass="40949">MTSSSQSIPASMKAWVAEAPGAGAVIKQVPTPEVQPGTVVAKVLSTFIYQSRRDTLKATGKAPYFTNPYPYIPGSHAVVRVAATGPDTTAFSVGQLAIVDIFVTARDDRTGVQILWGTFDGGSPASKKFAADNWRNGHYAEYVRVPLENIHPLDEARLCGSPSAGGLGYSIPELVVIPSLAVIEAGYRRVNLRAGETVVISPATGHYSVAAVALADAIGANIIALSRNGERLQKIKEFFPRIKTLQPTGDVKQDTEAIKKLANGPVDVVADVSSPAMVGSTHIASCMAAVKNYGRICLLGGRGDPSLPISYRDVVFRNLKIEGSYMFQWEDVRSVIKMVETGVLKLGKDSIFPVVAEFSIDNLEQAVAKIETDPGLGNLVVLNP</sequence>
<accession>A0AAN6TFM0</accession>
<evidence type="ECO:0000313" key="3">
    <source>
        <dbReference type="EMBL" id="KAK4113281.1"/>
    </source>
</evidence>
<dbReference type="EMBL" id="MU853340">
    <property type="protein sequence ID" value="KAK4113281.1"/>
    <property type="molecule type" value="Genomic_DNA"/>
</dbReference>
<dbReference type="Pfam" id="PF00107">
    <property type="entry name" value="ADH_zinc_N"/>
    <property type="match status" value="1"/>
</dbReference>
<dbReference type="SUPFAM" id="SSF51735">
    <property type="entry name" value="NAD(P)-binding Rossmann-fold domains"/>
    <property type="match status" value="1"/>
</dbReference>
<dbReference type="SUPFAM" id="SSF50129">
    <property type="entry name" value="GroES-like"/>
    <property type="match status" value="1"/>
</dbReference>
<dbReference type="RefSeq" id="XP_064670851.1">
    <property type="nucleotide sequence ID" value="XM_064815080.1"/>
</dbReference>
<protein>
    <submittedName>
        <fullName evidence="3">NAD(P)-binding protein</fullName>
    </submittedName>
</protein>
<evidence type="ECO:0000313" key="4">
    <source>
        <dbReference type="Proteomes" id="UP001302812"/>
    </source>
</evidence>
<proteinExistence type="predicted"/>
<evidence type="ECO:0000259" key="2">
    <source>
        <dbReference type="Pfam" id="PF08240"/>
    </source>
</evidence>
<dbReference type="InterPro" id="IPR036291">
    <property type="entry name" value="NAD(P)-bd_dom_sf"/>
</dbReference>
<dbReference type="CDD" id="cd05188">
    <property type="entry name" value="MDR"/>
    <property type="match status" value="1"/>
</dbReference>
<dbReference type="GO" id="GO:0016491">
    <property type="term" value="F:oxidoreductase activity"/>
    <property type="evidence" value="ECO:0007669"/>
    <property type="project" value="TreeGrafter"/>
</dbReference>
<reference evidence="3" key="1">
    <citation type="journal article" date="2023" name="Mol. Phylogenet. Evol.">
        <title>Genome-scale phylogeny and comparative genomics of the fungal order Sordariales.</title>
        <authorList>
            <person name="Hensen N."/>
            <person name="Bonometti L."/>
            <person name="Westerberg I."/>
            <person name="Brannstrom I.O."/>
            <person name="Guillou S."/>
            <person name="Cros-Aarteil S."/>
            <person name="Calhoun S."/>
            <person name="Haridas S."/>
            <person name="Kuo A."/>
            <person name="Mondo S."/>
            <person name="Pangilinan J."/>
            <person name="Riley R."/>
            <person name="LaButti K."/>
            <person name="Andreopoulos B."/>
            <person name="Lipzen A."/>
            <person name="Chen C."/>
            <person name="Yan M."/>
            <person name="Daum C."/>
            <person name="Ng V."/>
            <person name="Clum A."/>
            <person name="Steindorff A."/>
            <person name="Ohm R.A."/>
            <person name="Martin F."/>
            <person name="Silar P."/>
            <person name="Natvig D.O."/>
            <person name="Lalanne C."/>
            <person name="Gautier V."/>
            <person name="Ament-Velasquez S.L."/>
            <person name="Kruys A."/>
            <person name="Hutchinson M.I."/>
            <person name="Powell A.J."/>
            <person name="Barry K."/>
            <person name="Miller A.N."/>
            <person name="Grigoriev I.V."/>
            <person name="Debuchy R."/>
            <person name="Gladieux P."/>
            <person name="Hiltunen Thoren M."/>
            <person name="Johannesson H."/>
        </authorList>
    </citation>
    <scope>NUCLEOTIDE SEQUENCE</scope>
    <source>
        <strain evidence="3">CBS 508.74</strain>
    </source>
</reference>
<dbReference type="PANTHER" id="PTHR43677">
    <property type="entry name" value="SHORT-CHAIN DEHYDROGENASE/REDUCTASE"/>
    <property type="match status" value="1"/>
</dbReference>
<name>A0AAN6TFM0_9PEZI</name>